<reference evidence="1 2" key="1">
    <citation type="submission" date="2018-06" db="EMBL/GenBank/DDBJ databases">
        <authorList>
            <consortium name="Pathogen Informatics"/>
            <person name="Doyle S."/>
        </authorList>
    </citation>
    <scope>NUCLEOTIDE SEQUENCE [LARGE SCALE GENOMIC DNA]</scope>
    <source>
        <strain evidence="1 2">NCTC12860</strain>
    </source>
</reference>
<dbReference type="RefSeq" id="WP_155914983.1">
    <property type="nucleotide sequence ID" value="NZ_UFTD01000001.1"/>
</dbReference>
<accession>A0A336NCL9</accession>
<protein>
    <submittedName>
        <fullName evidence="1">Uncharacterized protein</fullName>
    </submittedName>
</protein>
<gene>
    <name evidence="1" type="ORF">NCTC12860_00611</name>
</gene>
<evidence type="ECO:0000313" key="1">
    <source>
        <dbReference type="EMBL" id="SSZ39399.1"/>
    </source>
</evidence>
<sequence length="47" mass="5448">MWVKTVQESHAFNELSLELKVVRNIGSWQSFCDAAGVFLHKRKDREG</sequence>
<evidence type="ECO:0000313" key="2">
    <source>
        <dbReference type="Proteomes" id="UP000253846"/>
    </source>
</evidence>
<dbReference type="Proteomes" id="UP000253846">
    <property type="component" value="Unassembled WGS sequence"/>
</dbReference>
<name>A0A336NCL9_BARGR</name>
<dbReference type="EMBL" id="UFTD01000001">
    <property type="protein sequence ID" value="SSZ39399.1"/>
    <property type="molecule type" value="Genomic_DNA"/>
</dbReference>
<organism evidence="1 2">
    <name type="scientific">Bartonella grahamii</name>
    <dbReference type="NCBI Taxonomy" id="33045"/>
    <lineage>
        <taxon>Bacteria</taxon>
        <taxon>Pseudomonadati</taxon>
        <taxon>Pseudomonadota</taxon>
        <taxon>Alphaproteobacteria</taxon>
        <taxon>Hyphomicrobiales</taxon>
        <taxon>Bartonellaceae</taxon>
        <taxon>Bartonella</taxon>
    </lineage>
</organism>
<proteinExistence type="predicted"/>
<dbReference type="AlphaFoldDB" id="A0A336NCL9"/>